<reference evidence="2" key="1">
    <citation type="submission" date="2021-04" db="EMBL/GenBank/DDBJ databases">
        <title>Microbacterium tenobrionis sp. nov. and Microbacterium allomyrinae sp. nov., isolated from larvae of Tenobrio molitor and Allomyrina dichotoma, respectively.</title>
        <authorList>
            <person name="Lee S.D."/>
        </authorList>
    </citation>
    <scope>NUCLEOTIDE SEQUENCE</scope>
    <source>
        <strain evidence="2">BWT-G7</strain>
    </source>
</reference>
<dbReference type="Proteomes" id="UP001139354">
    <property type="component" value="Unassembled WGS sequence"/>
</dbReference>
<evidence type="ECO:0000256" key="1">
    <source>
        <dbReference type="SAM" id="MobiDB-lite"/>
    </source>
</evidence>
<dbReference type="RefSeq" id="WP_229382899.1">
    <property type="nucleotide sequence ID" value="NZ_JAGTTN010000001.1"/>
</dbReference>
<evidence type="ECO:0000313" key="3">
    <source>
        <dbReference type="Proteomes" id="UP001139354"/>
    </source>
</evidence>
<name>A0A9X1S1M4_9MICO</name>
<dbReference type="EMBL" id="JAGTTN010000001">
    <property type="protein sequence ID" value="MCC2031019.1"/>
    <property type="molecule type" value="Genomic_DNA"/>
</dbReference>
<feature type="region of interest" description="Disordered" evidence="1">
    <location>
        <begin position="557"/>
        <end position="621"/>
    </location>
</feature>
<accession>A0A9X1S1M4</accession>
<evidence type="ECO:0000313" key="2">
    <source>
        <dbReference type="EMBL" id="MCC2031019.1"/>
    </source>
</evidence>
<proteinExistence type="predicted"/>
<evidence type="ECO:0008006" key="4">
    <source>
        <dbReference type="Google" id="ProtNLM"/>
    </source>
</evidence>
<keyword evidence="3" id="KW-1185">Reference proteome</keyword>
<feature type="compositionally biased region" description="Low complexity" evidence="1">
    <location>
        <begin position="591"/>
        <end position="611"/>
    </location>
</feature>
<feature type="compositionally biased region" description="Pro residues" evidence="1">
    <location>
        <begin position="564"/>
        <end position="590"/>
    </location>
</feature>
<gene>
    <name evidence="2" type="ORF">KEC57_02355</name>
</gene>
<dbReference type="AlphaFoldDB" id="A0A9X1S1M4"/>
<sequence length="674" mass="69259">MPNTPVPDRRSWQPPSHTLLVTRVRSGHALSPRMRILALLIAIALSFIPAPPADAATRGTGFGTWAPISAYGWHGSMIVDGVHTYCITPGAPAPTGQSIDHGVSGSVAGLSPQQLTAINMLVTEYGQTDDPVQAAAVGWAVKAIANRQETLHAFGYRGDSLAGAINWTFSALAPEHNRAVQQLAETYYEEATKLPAGVESASGSLVFTTDPEDHRGGSVRVDATTAAATGSLALTNAVFADTGANTRSDATPGIAYAIRTQPPGEGASYAVRGTGRFSTGHAAAVRHYTTPGGQDTAGPAGPVSFDVTGADTRVPPFAPAITTEVASRYAAGGTFLDTVSFSSSTGEWPRDADGVPLSLTARAAVYRTNAEPVAGSPLPADAVLVGGLSLTTDAAAGSHRVASEWTMDGPGFYTAVWTIRRDEQAGAMQERLIADYTWVERFGEPGQIMMVPDISTRATSAVPAGEPFSDAIIVGAPLPAMGLRVASSVYRGADGVAPADACVPDRLVWMSDWVAVSEPGEYVVTAPPVAEAGTYYWQEQAVDAAGELVHRGACGVANETTTVNPPPAAETPPAEAPPTETPPRAAPPDEAPLAAAPPAEAEPATGVTAGESAPATSLAATGQPEQALRSAIGLAIALITVGGTLLAGTRARLGHRAGATAAGRRRFGPRLGIR</sequence>
<organism evidence="2 3">
    <name type="scientific">Microbacterium allomyrinae</name>
    <dbReference type="NCBI Taxonomy" id="2830666"/>
    <lineage>
        <taxon>Bacteria</taxon>
        <taxon>Bacillati</taxon>
        <taxon>Actinomycetota</taxon>
        <taxon>Actinomycetes</taxon>
        <taxon>Micrococcales</taxon>
        <taxon>Microbacteriaceae</taxon>
        <taxon>Microbacterium</taxon>
    </lineage>
</organism>
<protein>
    <recommendedName>
        <fullName evidence="4">TQXA domain-containing protein</fullName>
    </recommendedName>
</protein>
<comment type="caution">
    <text evidence="2">The sequence shown here is derived from an EMBL/GenBank/DDBJ whole genome shotgun (WGS) entry which is preliminary data.</text>
</comment>